<name>A0ABQ1HJ09_9GAMM</name>
<evidence type="ECO:0000313" key="2">
    <source>
        <dbReference type="Proteomes" id="UP000623419"/>
    </source>
</evidence>
<reference evidence="2" key="1">
    <citation type="journal article" date="2019" name="Int. J. Syst. Evol. Microbiol.">
        <title>The Global Catalogue of Microorganisms (GCM) 10K type strain sequencing project: providing services to taxonomists for standard genome sequencing and annotation.</title>
        <authorList>
            <consortium name="The Broad Institute Genomics Platform"/>
            <consortium name="The Broad Institute Genome Sequencing Center for Infectious Disease"/>
            <person name="Wu L."/>
            <person name="Ma J."/>
        </authorList>
    </citation>
    <scope>NUCLEOTIDE SEQUENCE [LARGE SCALE GENOMIC DNA]</scope>
    <source>
        <strain evidence="2">CGMCC 1.15905</strain>
    </source>
</reference>
<dbReference type="Proteomes" id="UP000623419">
    <property type="component" value="Unassembled WGS sequence"/>
</dbReference>
<gene>
    <name evidence="1" type="ORF">GCM10011521_14820</name>
</gene>
<evidence type="ECO:0000313" key="1">
    <source>
        <dbReference type="EMBL" id="GGA77548.1"/>
    </source>
</evidence>
<dbReference type="EMBL" id="BMKC01000001">
    <property type="protein sequence ID" value="GGA77548.1"/>
    <property type="molecule type" value="Genomic_DNA"/>
</dbReference>
<dbReference type="NCBIfam" id="NF042415">
    <property type="entry name" value="STY0301_fam"/>
    <property type="match status" value="1"/>
</dbReference>
<proteinExistence type="predicted"/>
<dbReference type="InterPro" id="IPR049973">
    <property type="entry name" value="STY0301-like"/>
</dbReference>
<keyword evidence="2" id="KW-1185">Reference proteome</keyword>
<accession>A0ABQ1HJ09</accession>
<dbReference type="RefSeq" id="WP_425489044.1">
    <property type="nucleotide sequence ID" value="NZ_BMKC01000001.1"/>
</dbReference>
<organism evidence="1 2">
    <name type="scientific">Arenimonas soli</name>
    <dbReference type="NCBI Taxonomy" id="2269504"/>
    <lineage>
        <taxon>Bacteria</taxon>
        <taxon>Pseudomonadati</taxon>
        <taxon>Pseudomonadota</taxon>
        <taxon>Gammaproteobacteria</taxon>
        <taxon>Lysobacterales</taxon>
        <taxon>Lysobacteraceae</taxon>
        <taxon>Arenimonas</taxon>
    </lineage>
</organism>
<protein>
    <submittedName>
        <fullName evidence="1">Uncharacterized protein</fullName>
    </submittedName>
</protein>
<sequence length="138" mass="15496">MTPILALFVLAAAVDHSEPMVLNCPTHLDTTQSLSSVVPGWHAFDYRFGSRDRKLPVVEMGVLSGPPENNFFLKPETTYSGKVGGDFVNRWPLQGYEDYSFYCGYAKTTIRLSMKLPAGLKHCSVEHRANRPTRAWCE</sequence>
<comment type="caution">
    <text evidence="1">The sequence shown here is derived from an EMBL/GenBank/DDBJ whole genome shotgun (WGS) entry which is preliminary data.</text>
</comment>